<evidence type="ECO:0000256" key="4">
    <source>
        <dbReference type="ARBA" id="ARBA00023125"/>
    </source>
</evidence>
<feature type="region of interest" description="Disordered" evidence="7">
    <location>
        <begin position="54"/>
        <end position="74"/>
    </location>
</feature>
<protein>
    <recommendedName>
        <fullName evidence="6">Mutator family transposase</fullName>
    </recommendedName>
</protein>
<dbReference type="Pfam" id="PF00872">
    <property type="entry name" value="Transposase_mut"/>
    <property type="match status" value="1"/>
</dbReference>
<dbReference type="RefSeq" id="WP_168164743.1">
    <property type="nucleotide sequence ID" value="NZ_JBBMFM010000352.1"/>
</dbReference>
<name>A0ABV1DG64_9FIRM</name>
<keyword evidence="9" id="KW-1185">Reference proteome</keyword>
<organism evidence="8 9">
    <name type="scientific">Enterocloster hominis</name>
    <name type="common">ex Hitch et al. 2024</name>
    <dbReference type="NCBI Taxonomy" id="1917870"/>
    <lineage>
        <taxon>Bacteria</taxon>
        <taxon>Bacillati</taxon>
        <taxon>Bacillota</taxon>
        <taxon>Clostridia</taxon>
        <taxon>Lachnospirales</taxon>
        <taxon>Lachnospiraceae</taxon>
        <taxon>Enterocloster</taxon>
    </lineage>
</organism>
<dbReference type="NCBIfam" id="NF033543">
    <property type="entry name" value="transpos_IS256"/>
    <property type="match status" value="1"/>
</dbReference>
<dbReference type="EMBL" id="JBBMFM010000352">
    <property type="protein sequence ID" value="MEQ2429324.1"/>
    <property type="molecule type" value="Genomic_DNA"/>
</dbReference>
<evidence type="ECO:0000313" key="8">
    <source>
        <dbReference type="EMBL" id="MEQ2429324.1"/>
    </source>
</evidence>
<evidence type="ECO:0000256" key="7">
    <source>
        <dbReference type="SAM" id="MobiDB-lite"/>
    </source>
</evidence>
<evidence type="ECO:0000256" key="6">
    <source>
        <dbReference type="RuleBase" id="RU365089"/>
    </source>
</evidence>
<keyword evidence="5 6" id="KW-0233">DNA recombination</keyword>
<comment type="similarity">
    <text evidence="2 6">Belongs to the transposase mutator family.</text>
</comment>
<keyword evidence="3 6" id="KW-0815">Transposition</keyword>
<dbReference type="Proteomes" id="UP001454086">
    <property type="component" value="Unassembled WGS sequence"/>
</dbReference>
<comment type="function">
    <text evidence="1 6">Required for the transposition of the insertion element.</text>
</comment>
<comment type="caution">
    <text evidence="8">The sequence shown here is derived from an EMBL/GenBank/DDBJ whole genome shotgun (WGS) entry which is preliminary data.</text>
</comment>
<dbReference type="PROSITE" id="PS01007">
    <property type="entry name" value="TRANSPOSASE_MUTATOR"/>
    <property type="match status" value="1"/>
</dbReference>
<sequence>MRELMKGCLKQNDVKIKDGTDVNAIMRDMMSVILEGALDEELDEELGYSKYDYHNKDTANSRNGHSQKTLHTSYGDMGLDIPRDRAGEFEPQVIKKYQNTVTQDMEEKIISMYAKGMTTNDIESHMRELYGIDISDSTISRITDKILPIVKEWQERPLDEIYAVVFLDAIHYHVRNEGRIAKQAVYIAIGIGMDGRKDVLGMYVGQNESAKFWLSILNGLKNRGVNDILIACVDGLTGFPQAIEAVYPQTEIQQCIIHQIRNTTKFVSYKEIKPLMADLKRVYTAPTEDAALGALEDFSEKWDGKYPKISKSWRENWANLSTYFKYPEAVRRLIYTTNTIEGFNRQLRKVTKSKTVFPSDDSLLKMLYLAMMDITKKWIGHRQDWGQIHSQLEIYFEERLS</sequence>
<proteinExistence type="inferred from homology"/>
<evidence type="ECO:0000313" key="9">
    <source>
        <dbReference type="Proteomes" id="UP001454086"/>
    </source>
</evidence>
<dbReference type="PANTHER" id="PTHR33217">
    <property type="entry name" value="TRANSPOSASE FOR INSERTION SEQUENCE ELEMENT IS1081"/>
    <property type="match status" value="1"/>
</dbReference>
<evidence type="ECO:0000256" key="3">
    <source>
        <dbReference type="ARBA" id="ARBA00022578"/>
    </source>
</evidence>
<feature type="compositionally biased region" description="Polar residues" evidence="7">
    <location>
        <begin position="60"/>
        <end position="72"/>
    </location>
</feature>
<keyword evidence="6" id="KW-0814">Transposable element</keyword>
<evidence type="ECO:0000256" key="5">
    <source>
        <dbReference type="ARBA" id="ARBA00023172"/>
    </source>
</evidence>
<reference evidence="8 9" key="1">
    <citation type="submission" date="2024-03" db="EMBL/GenBank/DDBJ databases">
        <title>Human intestinal bacterial collection.</title>
        <authorList>
            <person name="Pauvert C."/>
            <person name="Hitch T.C.A."/>
            <person name="Clavel T."/>
        </authorList>
    </citation>
    <scope>NUCLEOTIDE SEQUENCE [LARGE SCALE GENOMIC DNA]</scope>
    <source>
        <strain evidence="8 9">CLA-SR-H021</strain>
    </source>
</reference>
<gene>
    <name evidence="8" type="ORF">WMQ36_30615</name>
</gene>
<evidence type="ECO:0000256" key="2">
    <source>
        <dbReference type="ARBA" id="ARBA00010961"/>
    </source>
</evidence>
<evidence type="ECO:0000256" key="1">
    <source>
        <dbReference type="ARBA" id="ARBA00002190"/>
    </source>
</evidence>
<dbReference type="PANTHER" id="PTHR33217:SF5">
    <property type="entry name" value="MUTATOR FAMILY TRANSPOSASE"/>
    <property type="match status" value="1"/>
</dbReference>
<keyword evidence="4 6" id="KW-0238">DNA-binding</keyword>
<dbReference type="InterPro" id="IPR001207">
    <property type="entry name" value="Transposase_mutator"/>
</dbReference>
<accession>A0ABV1DG64</accession>